<dbReference type="GO" id="GO:0005737">
    <property type="term" value="C:cytoplasm"/>
    <property type="evidence" value="ECO:0007669"/>
    <property type="project" value="TreeGrafter"/>
</dbReference>
<keyword evidence="3" id="KW-0285">Flavoprotein</keyword>
<dbReference type="VEuPathDB" id="FungiDB:ASPGLDRAFT_871191"/>
<dbReference type="PIRSF" id="PIRSF000189">
    <property type="entry name" value="D-aa_oxidase"/>
    <property type="match status" value="1"/>
</dbReference>
<dbReference type="RefSeq" id="XP_022397107.1">
    <property type="nucleotide sequence ID" value="XM_022550414.1"/>
</dbReference>
<evidence type="ECO:0000313" key="8">
    <source>
        <dbReference type="Proteomes" id="UP000184300"/>
    </source>
</evidence>
<protein>
    <recommendedName>
        <fullName evidence="6">FAD dependent oxidoreductase domain-containing protein</fullName>
    </recommendedName>
</protein>
<dbReference type="Gene3D" id="3.30.9.10">
    <property type="entry name" value="D-Amino Acid Oxidase, subunit A, domain 2"/>
    <property type="match status" value="1"/>
</dbReference>
<dbReference type="InterPro" id="IPR006181">
    <property type="entry name" value="D-amino_acid_oxidase_CS"/>
</dbReference>
<dbReference type="PROSITE" id="PS00677">
    <property type="entry name" value="DAO"/>
    <property type="match status" value="1"/>
</dbReference>
<dbReference type="SUPFAM" id="SSF54373">
    <property type="entry name" value="FAD-linked reductases, C-terminal domain"/>
    <property type="match status" value="1"/>
</dbReference>
<keyword evidence="5" id="KW-0560">Oxidoreductase</keyword>
<evidence type="ECO:0000256" key="2">
    <source>
        <dbReference type="ARBA" id="ARBA00006730"/>
    </source>
</evidence>
<dbReference type="GeneID" id="34466674"/>
<name>A0A1L9V950_ASPGL</name>
<dbReference type="GO" id="GO:0003884">
    <property type="term" value="F:D-amino-acid oxidase activity"/>
    <property type="evidence" value="ECO:0007669"/>
    <property type="project" value="InterPro"/>
</dbReference>
<dbReference type="AlphaFoldDB" id="A0A1L9V950"/>
<feature type="domain" description="FAD dependent oxidoreductase" evidence="6">
    <location>
        <begin position="6"/>
        <end position="336"/>
    </location>
</feature>
<dbReference type="PANTHER" id="PTHR11530:SF26">
    <property type="entry name" value="FAD DEPENDENT OXIDOREDUCTASE SUPERFAMILY (AFU_ORTHOLOGUE AFUA_5G13940)"/>
    <property type="match status" value="1"/>
</dbReference>
<dbReference type="GO" id="GO:0071949">
    <property type="term" value="F:FAD binding"/>
    <property type="evidence" value="ECO:0007669"/>
    <property type="project" value="InterPro"/>
</dbReference>
<comment type="cofactor">
    <cofactor evidence="1">
        <name>FAD</name>
        <dbReference type="ChEBI" id="CHEBI:57692"/>
    </cofactor>
</comment>
<evidence type="ECO:0000256" key="4">
    <source>
        <dbReference type="ARBA" id="ARBA00022827"/>
    </source>
</evidence>
<keyword evidence="8" id="KW-1185">Reference proteome</keyword>
<proteinExistence type="inferred from homology"/>
<accession>A0A1L9V950</accession>
<evidence type="ECO:0000256" key="1">
    <source>
        <dbReference type="ARBA" id="ARBA00001974"/>
    </source>
</evidence>
<dbReference type="SUPFAM" id="SSF51971">
    <property type="entry name" value="Nucleotide-binding domain"/>
    <property type="match status" value="1"/>
</dbReference>
<dbReference type="InterPro" id="IPR023209">
    <property type="entry name" value="DAO"/>
</dbReference>
<evidence type="ECO:0000256" key="3">
    <source>
        <dbReference type="ARBA" id="ARBA00022630"/>
    </source>
</evidence>
<gene>
    <name evidence="7" type="ORF">ASPGLDRAFT_871191</name>
</gene>
<evidence type="ECO:0000259" key="6">
    <source>
        <dbReference type="Pfam" id="PF01266"/>
    </source>
</evidence>
<keyword evidence="4" id="KW-0274">FAD</keyword>
<sequence>MPSETIVVVGAGIIGLTTALTLQTHLQPTQSILLIARDFPSTTSLNYASPWAGAHYRPIPGKTPQALRESAQARRTYAAFKKLVSQEPAAGIKEVEGIEYLENPPEEYLERKGVEDAYSSYLDGFRELGSGQDGRLPDGVKWGVRYKTFVVNSPVYCAHLLRRFVLNGGRKMTYDLAGLNEAFYLDANVKTVVNCSGMGLNDPKSFIIRGQTCLVRNPCPITLTRQNSDGTWSFCIPRPLDGGTIIGGTKEPDNWDPNPSPETRAKLLSNAAKWFPFTAESKGQFDVMRDIVGRRPAREGGVRIEVERIVDGKTVVHAYGAGGRGFELSVGVAEDVVGLMFEKGILRTKALL</sequence>
<dbReference type="InterPro" id="IPR006076">
    <property type="entry name" value="FAD-dep_OxRdtase"/>
</dbReference>
<dbReference type="PANTHER" id="PTHR11530">
    <property type="entry name" value="D-AMINO ACID OXIDASE"/>
    <property type="match status" value="1"/>
</dbReference>
<dbReference type="EMBL" id="KV878911">
    <property type="protein sequence ID" value="OJJ80409.1"/>
    <property type="molecule type" value="Genomic_DNA"/>
</dbReference>
<dbReference type="STRING" id="1160497.A0A1L9V950"/>
<dbReference type="Pfam" id="PF01266">
    <property type="entry name" value="DAO"/>
    <property type="match status" value="1"/>
</dbReference>
<dbReference type="Proteomes" id="UP000184300">
    <property type="component" value="Unassembled WGS sequence"/>
</dbReference>
<evidence type="ECO:0000256" key="5">
    <source>
        <dbReference type="ARBA" id="ARBA00023002"/>
    </source>
</evidence>
<evidence type="ECO:0000313" key="7">
    <source>
        <dbReference type="EMBL" id="OJJ80409.1"/>
    </source>
</evidence>
<dbReference type="GO" id="GO:0019478">
    <property type="term" value="P:D-amino acid catabolic process"/>
    <property type="evidence" value="ECO:0007669"/>
    <property type="project" value="TreeGrafter"/>
</dbReference>
<dbReference type="Gene3D" id="3.40.50.720">
    <property type="entry name" value="NAD(P)-binding Rossmann-like Domain"/>
    <property type="match status" value="1"/>
</dbReference>
<reference evidence="8" key="1">
    <citation type="journal article" date="2017" name="Genome Biol.">
        <title>Comparative genomics reveals high biological diversity and specific adaptations in the industrially and medically important fungal genus Aspergillus.</title>
        <authorList>
            <person name="de Vries R.P."/>
            <person name="Riley R."/>
            <person name="Wiebenga A."/>
            <person name="Aguilar-Osorio G."/>
            <person name="Amillis S."/>
            <person name="Uchima C.A."/>
            <person name="Anderluh G."/>
            <person name="Asadollahi M."/>
            <person name="Askin M."/>
            <person name="Barry K."/>
            <person name="Battaglia E."/>
            <person name="Bayram O."/>
            <person name="Benocci T."/>
            <person name="Braus-Stromeyer S.A."/>
            <person name="Caldana C."/>
            <person name="Canovas D."/>
            <person name="Cerqueira G.C."/>
            <person name="Chen F."/>
            <person name="Chen W."/>
            <person name="Choi C."/>
            <person name="Clum A."/>
            <person name="Dos Santos R.A."/>
            <person name="Damasio A.R."/>
            <person name="Diallinas G."/>
            <person name="Emri T."/>
            <person name="Fekete E."/>
            <person name="Flipphi M."/>
            <person name="Freyberg S."/>
            <person name="Gallo A."/>
            <person name="Gournas C."/>
            <person name="Habgood R."/>
            <person name="Hainaut M."/>
            <person name="Harispe M.L."/>
            <person name="Henrissat B."/>
            <person name="Hilden K.S."/>
            <person name="Hope R."/>
            <person name="Hossain A."/>
            <person name="Karabika E."/>
            <person name="Karaffa L."/>
            <person name="Karanyi Z."/>
            <person name="Krasevec N."/>
            <person name="Kuo A."/>
            <person name="Kusch H."/>
            <person name="LaButti K."/>
            <person name="Lagendijk E.L."/>
            <person name="Lapidus A."/>
            <person name="Levasseur A."/>
            <person name="Lindquist E."/>
            <person name="Lipzen A."/>
            <person name="Logrieco A.F."/>
            <person name="MacCabe A."/>
            <person name="Maekelae M.R."/>
            <person name="Malavazi I."/>
            <person name="Melin P."/>
            <person name="Meyer V."/>
            <person name="Mielnichuk N."/>
            <person name="Miskei M."/>
            <person name="Molnar A.P."/>
            <person name="Mule G."/>
            <person name="Ngan C.Y."/>
            <person name="Orejas M."/>
            <person name="Orosz E."/>
            <person name="Ouedraogo J.P."/>
            <person name="Overkamp K.M."/>
            <person name="Park H.-S."/>
            <person name="Perrone G."/>
            <person name="Piumi F."/>
            <person name="Punt P.J."/>
            <person name="Ram A.F."/>
            <person name="Ramon A."/>
            <person name="Rauscher S."/>
            <person name="Record E."/>
            <person name="Riano-Pachon D.M."/>
            <person name="Robert V."/>
            <person name="Roehrig J."/>
            <person name="Ruller R."/>
            <person name="Salamov A."/>
            <person name="Salih N.S."/>
            <person name="Samson R.A."/>
            <person name="Sandor E."/>
            <person name="Sanguinetti M."/>
            <person name="Schuetze T."/>
            <person name="Sepcic K."/>
            <person name="Shelest E."/>
            <person name="Sherlock G."/>
            <person name="Sophianopoulou V."/>
            <person name="Squina F.M."/>
            <person name="Sun H."/>
            <person name="Susca A."/>
            <person name="Todd R.B."/>
            <person name="Tsang A."/>
            <person name="Unkles S.E."/>
            <person name="van de Wiele N."/>
            <person name="van Rossen-Uffink D."/>
            <person name="Oliveira J.V."/>
            <person name="Vesth T.C."/>
            <person name="Visser J."/>
            <person name="Yu J.-H."/>
            <person name="Zhou M."/>
            <person name="Andersen M.R."/>
            <person name="Archer D.B."/>
            <person name="Baker S.E."/>
            <person name="Benoit I."/>
            <person name="Brakhage A.A."/>
            <person name="Braus G.H."/>
            <person name="Fischer R."/>
            <person name="Frisvad J.C."/>
            <person name="Goldman G.H."/>
            <person name="Houbraken J."/>
            <person name="Oakley B."/>
            <person name="Pocsi I."/>
            <person name="Scazzocchio C."/>
            <person name="Seiboth B."/>
            <person name="vanKuyk P.A."/>
            <person name="Wortman J."/>
            <person name="Dyer P.S."/>
            <person name="Grigoriev I.V."/>
        </authorList>
    </citation>
    <scope>NUCLEOTIDE SEQUENCE [LARGE SCALE GENOMIC DNA]</scope>
    <source>
        <strain evidence="8">CBS 516.65</strain>
    </source>
</reference>
<organism evidence="7 8">
    <name type="scientific">Aspergillus glaucus CBS 516.65</name>
    <dbReference type="NCBI Taxonomy" id="1160497"/>
    <lineage>
        <taxon>Eukaryota</taxon>
        <taxon>Fungi</taxon>
        <taxon>Dikarya</taxon>
        <taxon>Ascomycota</taxon>
        <taxon>Pezizomycotina</taxon>
        <taxon>Eurotiomycetes</taxon>
        <taxon>Eurotiomycetidae</taxon>
        <taxon>Eurotiales</taxon>
        <taxon>Aspergillaceae</taxon>
        <taxon>Aspergillus</taxon>
        <taxon>Aspergillus subgen. Aspergillus</taxon>
    </lineage>
</organism>
<dbReference type="OrthoDB" id="2015447at2759"/>
<comment type="similarity">
    <text evidence="2">Belongs to the DAMOX/DASOX family.</text>
</comment>